<feature type="region of interest" description="Disordered" evidence="1">
    <location>
        <begin position="52"/>
        <end position="90"/>
    </location>
</feature>
<evidence type="ECO:0000313" key="3">
    <source>
        <dbReference type="EMBL" id="RHW45759.1"/>
    </source>
</evidence>
<comment type="caution">
    <text evidence="3">The sequence shown here is derived from an EMBL/GenBank/DDBJ whole genome shotgun (WGS) entry which is preliminary data.</text>
</comment>
<proteinExistence type="predicted"/>
<evidence type="ECO:0000256" key="1">
    <source>
        <dbReference type="SAM" id="MobiDB-lite"/>
    </source>
</evidence>
<gene>
    <name evidence="3" type="ORF">D1832_08665</name>
</gene>
<feature type="compositionally biased region" description="Basic and acidic residues" evidence="1">
    <location>
        <begin position="1"/>
        <end position="15"/>
    </location>
</feature>
<reference evidence="3 4" key="1">
    <citation type="submission" date="2018-08" db="EMBL/GenBank/DDBJ databases">
        <title>Whole genome sequence analysis of Dermacoccus abyssi bacteria isolated from Deep Mariana trench Micromonospora spp reveals genes involved in the environmental adaptation and production of secondary metabolites.</title>
        <authorList>
            <person name="Abdel-Mageed W.M."/>
            <person name="Lehri B."/>
            <person name="Nouioui I."/>
            <person name="Goodfellow I."/>
            <person name="Jaspars M."/>
            <person name="Karlyshev A."/>
        </authorList>
    </citation>
    <scope>NUCLEOTIDE SEQUENCE [LARGE SCALE GENOMIC DNA]</scope>
    <source>
        <strain evidence="3 4">MT1.1</strain>
    </source>
</reference>
<keyword evidence="2" id="KW-0472">Membrane</keyword>
<sequence>MARSDRDTASGRERLAQMQAEQRRSEKKKRMALIAGGVAAVVALGGGVGFLATRDSGDGGDGGTASSDIKGMKTWSNLGRDHVEGDPTFP</sequence>
<protein>
    <submittedName>
        <fullName evidence="3">Uncharacterized protein</fullName>
    </submittedName>
</protein>
<organism evidence="3 4">
    <name type="scientific">Dermacoccus abyssi</name>
    <dbReference type="NCBI Taxonomy" id="322596"/>
    <lineage>
        <taxon>Bacteria</taxon>
        <taxon>Bacillati</taxon>
        <taxon>Actinomycetota</taxon>
        <taxon>Actinomycetes</taxon>
        <taxon>Micrococcales</taxon>
        <taxon>Dermacoccaceae</taxon>
        <taxon>Dermacoccus</taxon>
    </lineage>
</organism>
<accession>A0A417Z5U5</accession>
<dbReference type="EMBL" id="QWLM01000008">
    <property type="protein sequence ID" value="RHW45759.1"/>
    <property type="molecule type" value="Genomic_DNA"/>
</dbReference>
<name>A0A417Z5U5_9MICO</name>
<evidence type="ECO:0000256" key="2">
    <source>
        <dbReference type="SAM" id="Phobius"/>
    </source>
</evidence>
<evidence type="ECO:0000313" key="4">
    <source>
        <dbReference type="Proteomes" id="UP000285376"/>
    </source>
</evidence>
<feature type="region of interest" description="Disordered" evidence="1">
    <location>
        <begin position="1"/>
        <end position="28"/>
    </location>
</feature>
<dbReference type="Proteomes" id="UP000285376">
    <property type="component" value="Unassembled WGS sequence"/>
</dbReference>
<feature type="compositionally biased region" description="Basic and acidic residues" evidence="1">
    <location>
        <begin position="79"/>
        <end position="90"/>
    </location>
</feature>
<dbReference type="AlphaFoldDB" id="A0A417Z5U5"/>
<dbReference type="RefSeq" id="WP_118913504.1">
    <property type="nucleotide sequence ID" value="NZ_QWLM01000008.1"/>
</dbReference>
<keyword evidence="2" id="KW-0812">Transmembrane</keyword>
<keyword evidence="2" id="KW-1133">Transmembrane helix</keyword>
<feature type="transmembrane region" description="Helical" evidence="2">
    <location>
        <begin position="32"/>
        <end position="52"/>
    </location>
</feature>